<evidence type="ECO:0000313" key="3">
    <source>
        <dbReference type="Proteomes" id="UP000282435"/>
    </source>
</evidence>
<dbReference type="Proteomes" id="UP000282435">
    <property type="component" value="Chromosome"/>
</dbReference>
<keyword evidence="1" id="KW-0732">Signal</keyword>
<evidence type="ECO:0000313" key="2">
    <source>
        <dbReference type="EMBL" id="AZR60613.1"/>
    </source>
</evidence>
<feature type="signal peptide" evidence="1">
    <location>
        <begin position="1"/>
        <end position="18"/>
    </location>
</feature>
<reference evidence="2 3" key="1">
    <citation type="submission" date="2018-12" db="EMBL/GenBank/DDBJ databases">
        <title>Genome sequencing of Eikenella corrodens KCOM 3110 (= JS217).</title>
        <authorList>
            <person name="Koo J.-K."/>
            <person name="Park S.-N."/>
            <person name="Lim Y.K."/>
        </authorList>
    </citation>
    <scope>NUCLEOTIDE SEQUENCE [LARGE SCALE GENOMIC DNA]</scope>
    <source>
        <strain evidence="2 3">KCOM 3110</strain>
    </source>
</reference>
<dbReference type="EMBL" id="CP034670">
    <property type="protein sequence ID" value="AZR60613.1"/>
    <property type="molecule type" value="Genomic_DNA"/>
</dbReference>
<evidence type="ECO:0000256" key="1">
    <source>
        <dbReference type="SAM" id="SignalP"/>
    </source>
</evidence>
<dbReference type="PROSITE" id="PS51257">
    <property type="entry name" value="PROKAR_LIPOPROTEIN"/>
    <property type="match status" value="1"/>
</dbReference>
<evidence type="ECO:0008006" key="4">
    <source>
        <dbReference type="Google" id="ProtNLM"/>
    </source>
</evidence>
<protein>
    <recommendedName>
        <fullName evidence="4">Lipoprotein</fullName>
    </recommendedName>
</protein>
<dbReference type="AlphaFoldDB" id="A0A3S9SMD5"/>
<accession>A0A3S9SMD5</accession>
<feature type="chain" id="PRO_5019136846" description="Lipoprotein" evidence="1">
    <location>
        <begin position="19"/>
        <end position="214"/>
    </location>
</feature>
<dbReference type="OrthoDB" id="8637570at2"/>
<name>A0A3S9SMD5_EIKCO</name>
<proteinExistence type="predicted"/>
<dbReference type="RefSeq" id="WP_023887361.1">
    <property type="nucleotide sequence ID" value="NZ_CP034670.1"/>
</dbReference>
<sequence>MKKLVCIAMLTVSLVACSKKDANNSNFQEAIQKGFDEGRANHSAGKCLTINALRGMPLGISFDEDSQKISIGDSPYDVAQERIDILTDAGLIDPESNDGHTFKVSEMGKPFLRKVLNNRYTAFCTGRYTIKVESFSEPVNDGKRTYSEVAYTATLGDQAPWFNNQKVQTAMSRIKAPQYATVYLTDNGWVMEDNSDTFLSKTDIRPEPGLYNIY</sequence>
<organism evidence="2 3">
    <name type="scientific">Eikenella corrodens</name>
    <dbReference type="NCBI Taxonomy" id="539"/>
    <lineage>
        <taxon>Bacteria</taxon>
        <taxon>Pseudomonadati</taxon>
        <taxon>Pseudomonadota</taxon>
        <taxon>Betaproteobacteria</taxon>
        <taxon>Neisseriales</taxon>
        <taxon>Neisseriaceae</taxon>
        <taxon>Eikenella</taxon>
    </lineage>
</organism>
<gene>
    <name evidence="2" type="ORF">ELB75_11740</name>
</gene>